<keyword evidence="3" id="KW-1185">Reference proteome</keyword>
<proteinExistence type="predicted"/>
<name>A0A4Y2MPP8_ARAVE</name>
<dbReference type="EMBL" id="BGPR01007558">
    <property type="protein sequence ID" value="GBN27827.1"/>
    <property type="molecule type" value="Genomic_DNA"/>
</dbReference>
<keyword evidence="1" id="KW-0812">Transmembrane</keyword>
<gene>
    <name evidence="2" type="ORF">AVEN_28126_1</name>
</gene>
<keyword evidence="1" id="KW-0472">Membrane</keyword>
<evidence type="ECO:0000313" key="3">
    <source>
        <dbReference type="Proteomes" id="UP000499080"/>
    </source>
</evidence>
<protein>
    <submittedName>
        <fullName evidence="2">Uncharacterized protein</fullName>
    </submittedName>
</protein>
<comment type="caution">
    <text evidence="2">The sequence shown here is derived from an EMBL/GenBank/DDBJ whole genome shotgun (WGS) entry which is preliminary data.</text>
</comment>
<evidence type="ECO:0000313" key="2">
    <source>
        <dbReference type="EMBL" id="GBN27827.1"/>
    </source>
</evidence>
<organism evidence="2 3">
    <name type="scientific">Araneus ventricosus</name>
    <name type="common">Orbweaver spider</name>
    <name type="synonym">Epeira ventricosa</name>
    <dbReference type="NCBI Taxonomy" id="182803"/>
    <lineage>
        <taxon>Eukaryota</taxon>
        <taxon>Metazoa</taxon>
        <taxon>Ecdysozoa</taxon>
        <taxon>Arthropoda</taxon>
        <taxon>Chelicerata</taxon>
        <taxon>Arachnida</taxon>
        <taxon>Araneae</taxon>
        <taxon>Araneomorphae</taxon>
        <taxon>Entelegynae</taxon>
        <taxon>Araneoidea</taxon>
        <taxon>Araneidae</taxon>
        <taxon>Araneus</taxon>
    </lineage>
</organism>
<evidence type="ECO:0000256" key="1">
    <source>
        <dbReference type="SAM" id="Phobius"/>
    </source>
</evidence>
<reference evidence="2 3" key="1">
    <citation type="journal article" date="2019" name="Sci. Rep.">
        <title>Orb-weaving spider Araneus ventricosus genome elucidates the spidroin gene catalogue.</title>
        <authorList>
            <person name="Kono N."/>
            <person name="Nakamura H."/>
            <person name="Ohtoshi R."/>
            <person name="Moran D.A.P."/>
            <person name="Shinohara A."/>
            <person name="Yoshida Y."/>
            <person name="Fujiwara M."/>
            <person name="Mori M."/>
            <person name="Tomita M."/>
            <person name="Arakawa K."/>
        </authorList>
    </citation>
    <scope>NUCLEOTIDE SEQUENCE [LARGE SCALE GENOMIC DNA]</scope>
</reference>
<dbReference type="AlphaFoldDB" id="A0A4Y2MPP8"/>
<keyword evidence="1" id="KW-1133">Transmembrane helix</keyword>
<sequence length="133" mass="15000">MEDCHQLLQTLSPGFLFLFFSLCVNVFGIFSLLNCRGLKAKISDLKDIINTYRPACIALGTHFKTTDNIRVKHYSVLNKTMNDDEEHWDGICYGERHPLSTFAVKHKFAGHSSPAYIPSNLILTACTCQQSTD</sequence>
<feature type="transmembrane region" description="Helical" evidence="1">
    <location>
        <begin position="15"/>
        <end position="33"/>
    </location>
</feature>
<dbReference type="Proteomes" id="UP000499080">
    <property type="component" value="Unassembled WGS sequence"/>
</dbReference>
<accession>A0A4Y2MPP8</accession>